<proteinExistence type="predicted"/>
<organism evidence="2 3">
    <name type="scientific">Zhenhengia yiwuensis</name>
    <dbReference type="NCBI Taxonomy" id="2763666"/>
    <lineage>
        <taxon>Bacteria</taxon>
        <taxon>Bacillati</taxon>
        <taxon>Bacillota</taxon>
        <taxon>Clostridia</taxon>
        <taxon>Lachnospirales</taxon>
        <taxon>Lachnospiraceae</taxon>
        <taxon>Zhenhengia</taxon>
    </lineage>
</organism>
<evidence type="ECO:0000256" key="1">
    <source>
        <dbReference type="SAM" id="Phobius"/>
    </source>
</evidence>
<feature type="transmembrane region" description="Helical" evidence="1">
    <location>
        <begin position="75"/>
        <end position="94"/>
    </location>
</feature>
<accession>A0A926EJU2</accession>
<dbReference type="EMBL" id="JACRSY010000031">
    <property type="protein sequence ID" value="MBC8580904.1"/>
    <property type="molecule type" value="Genomic_DNA"/>
</dbReference>
<feature type="transmembrane region" description="Helical" evidence="1">
    <location>
        <begin position="12"/>
        <end position="32"/>
    </location>
</feature>
<reference evidence="2" key="1">
    <citation type="submission" date="2020-08" db="EMBL/GenBank/DDBJ databases">
        <title>Genome public.</title>
        <authorList>
            <person name="Liu C."/>
            <person name="Sun Q."/>
        </authorList>
    </citation>
    <scope>NUCLEOTIDE SEQUENCE</scope>
    <source>
        <strain evidence="2">NSJ-12</strain>
    </source>
</reference>
<dbReference type="GO" id="GO:0016020">
    <property type="term" value="C:membrane"/>
    <property type="evidence" value="ECO:0007669"/>
    <property type="project" value="InterPro"/>
</dbReference>
<dbReference type="Pfam" id="PF07155">
    <property type="entry name" value="ECF-ribofla_trS"/>
    <property type="match status" value="1"/>
</dbReference>
<dbReference type="InterPro" id="IPR009825">
    <property type="entry name" value="ECF_substrate-spec-like"/>
</dbReference>
<dbReference type="RefSeq" id="WP_249333591.1">
    <property type="nucleotide sequence ID" value="NZ_JACRSY010000031.1"/>
</dbReference>
<name>A0A926EJU2_9FIRM</name>
<keyword evidence="1" id="KW-1133">Transmembrane helix</keyword>
<keyword evidence="1" id="KW-0472">Membrane</keyword>
<keyword evidence="1" id="KW-0812">Transmembrane</keyword>
<sequence length="175" mass="18801">MSKGKNVKTIILVGLFASIIYLTTAYLFHIPTGMNNGYIHLGDAFIYLAASLLPMPYAMASAAIGAGLADLLTGATAWVLPTIIIKPLLVIWFTSKTDKIVVKRNIGAVFIAAVVGLLGYGLAEGIMYGNFLTPLIKLPISALQPIGCGTLYILVGFAFDRIKLKSQLVKILEER</sequence>
<comment type="caution">
    <text evidence="2">The sequence shown here is derived from an EMBL/GenBank/DDBJ whole genome shotgun (WGS) entry which is preliminary data.</text>
</comment>
<feature type="transmembrane region" description="Helical" evidence="1">
    <location>
        <begin position="106"/>
        <end position="128"/>
    </location>
</feature>
<feature type="transmembrane region" description="Helical" evidence="1">
    <location>
        <begin position="140"/>
        <end position="159"/>
    </location>
</feature>
<dbReference type="InterPro" id="IPR023812">
    <property type="entry name" value="CHP04002"/>
</dbReference>
<dbReference type="Gene3D" id="1.10.1760.20">
    <property type="match status" value="1"/>
</dbReference>
<evidence type="ECO:0000313" key="2">
    <source>
        <dbReference type="EMBL" id="MBC8580904.1"/>
    </source>
</evidence>
<protein>
    <submittedName>
        <fullName evidence="2">TIGR04002 family protein</fullName>
    </submittedName>
</protein>
<keyword evidence="3" id="KW-1185">Reference proteome</keyword>
<dbReference type="NCBIfam" id="TIGR04002">
    <property type="entry name" value="TIGR04002 family protein"/>
    <property type="match status" value="1"/>
</dbReference>
<dbReference type="Proteomes" id="UP000655830">
    <property type="component" value="Unassembled WGS sequence"/>
</dbReference>
<feature type="transmembrane region" description="Helical" evidence="1">
    <location>
        <begin position="44"/>
        <end position="69"/>
    </location>
</feature>
<gene>
    <name evidence="2" type="ORF">H8718_15400</name>
</gene>
<dbReference type="AlphaFoldDB" id="A0A926EJU2"/>
<evidence type="ECO:0000313" key="3">
    <source>
        <dbReference type="Proteomes" id="UP000655830"/>
    </source>
</evidence>